<dbReference type="Gene3D" id="2.70.220.10">
    <property type="entry name" value="Ganglioside GM2 activator"/>
    <property type="match status" value="1"/>
</dbReference>
<feature type="signal peptide" evidence="2">
    <location>
        <begin position="1"/>
        <end position="17"/>
    </location>
</feature>
<comment type="caution">
    <text evidence="3">The sequence shown here is derived from an EMBL/GenBank/DDBJ whole genome shotgun (WGS) entry which is preliminary data.</text>
</comment>
<dbReference type="Proteomes" id="UP001162156">
    <property type="component" value="Unassembled WGS sequence"/>
</dbReference>
<dbReference type="EMBL" id="JANEYF010000696">
    <property type="protein sequence ID" value="KAJ8968471.1"/>
    <property type="molecule type" value="Genomic_DNA"/>
</dbReference>
<evidence type="ECO:0000256" key="2">
    <source>
        <dbReference type="SAM" id="SignalP"/>
    </source>
</evidence>
<organism evidence="3 4">
    <name type="scientific">Rhamnusium bicolor</name>
    <dbReference type="NCBI Taxonomy" id="1586634"/>
    <lineage>
        <taxon>Eukaryota</taxon>
        <taxon>Metazoa</taxon>
        <taxon>Ecdysozoa</taxon>
        <taxon>Arthropoda</taxon>
        <taxon>Hexapoda</taxon>
        <taxon>Insecta</taxon>
        <taxon>Pterygota</taxon>
        <taxon>Neoptera</taxon>
        <taxon>Endopterygota</taxon>
        <taxon>Coleoptera</taxon>
        <taxon>Polyphaga</taxon>
        <taxon>Cucujiformia</taxon>
        <taxon>Chrysomeloidea</taxon>
        <taxon>Cerambycidae</taxon>
        <taxon>Lepturinae</taxon>
        <taxon>Rhagiini</taxon>
        <taxon>Rhamnusium</taxon>
    </lineage>
</organism>
<evidence type="ECO:0000313" key="4">
    <source>
        <dbReference type="Proteomes" id="UP001162156"/>
    </source>
</evidence>
<evidence type="ECO:0000313" key="3">
    <source>
        <dbReference type="EMBL" id="KAJ8968471.1"/>
    </source>
</evidence>
<dbReference type="InterPro" id="IPR036846">
    <property type="entry name" value="GM2-AP_sf"/>
</dbReference>
<sequence>MKLGFFLWILLFVKANSELDMFRPKTVRIYQFKGTCRGLENATIQYTDIQLINVNRTFHVSLKAHISKPVKNGLKLRLSLSRCRSRDALDSCETYTTIKVNHFCNILNAENKPWSEFVTLFKPPMKCPLKKVRISEKLFITLIHLHSTT</sequence>
<keyword evidence="1 2" id="KW-0732">Signal</keyword>
<evidence type="ECO:0000256" key="1">
    <source>
        <dbReference type="ARBA" id="ARBA00022729"/>
    </source>
</evidence>
<feature type="chain" id="PRO_5044001236" evidence="2">
    <location>
        <begin position="18"/>
        <end position="149"/>
    </location>
</feature>
<reference evidence="3" key="1">
    <citation type="journal article" date="2023" name="Insect Mol. Biol.">
        <title>Genome sequencing provides insights into the evolution of gene families encoding plant cell wall-degrading enzymes in longhorned beetles.</title>
        <authorList>
            <person name="Shin N.R."/>
            <person name="Okamura Y."/>
            <person name="Kirsch R."/>
            <person name="Pauchet Y."/>
        </authorList>
    </citation>
    <scope>NUCLEOTIDE SEQUENCE</scope>
    <source>
        <strain evidence="3">RBIC_L_NR</strain>
    </source>
</reference>
<dbReference type="AlphaFoldDB" id="A0AAV8ZQT3"/>
<keyword evidence="4" id="KW-1185">Reference proteome</keyword>
<protein>
    <submittedName>
        <fullName evidence="3">Uncharacterized protein</fullName>
    </submittedName>
</protein>
<gene>
    <name evidence="3" type="ORF">NQ314_002289</name>
</gene>
<proteinExistence type="predicted"/>
<name>A0AAV8ZQT3_9CUCU</name>
<accession>A0AAV8ZQT3</accession>